<dbReference type="EMBL" id="JAIKTS010000003">
    <property type="protein sequence ID" value="MCL7714963.1"/>
    <property type="molecule type" value="Genomic_DNA"/>
</dbReference>
<accession>A0ABT0SI21</accession>
<keyword evidence="3" id="KW-1185">Reference proteome</keyword>
<feature type="region of interest" description="Disordered" evidence="1">
    <location>
        <begin position="311"/>
        <end position="347"/>
    </location>
</feature>
<dbReference type="SMART" id="SM00671">
    <property type="entry name" value="SEL1"/>
    <property type="match status" value="1"/>
</dbReference>
<dbReference type="InterPro" id="IPR011990">
    <property type="entry name" value="TPR-like_helical_dom_sf"/>
</dbReference>
<comment type="caution">
    <text evidence="2">The sequence shown here is derived from an EMBL/GenBank/DDBJ whole genome shotgun (WGS) entry which is preliminary data.</text>
</comment>
<protein>
    <recommendedName>
        <fullName evidence="4">Sel1 repeat family protein</fullName>
    </recommendedName>
</protein>
<evidence type="ECO:0008006" key="4">
    <source>
        <dbReference type="Google" id="ProtNLM"/>
    </source>
</evidence>
<name>A0ABT0SI21_9GAMM</name>
<dbReference type="SUPFAM" id="SSF81901">
    <property type="entry name" value="HCP-like"/>
    <property type="match status" value="1"/>
</dbReference>
<organism evidence="2 3">
    <name type="scientific">Stenotrophomonas mori</name>
    <dbReference type="NCBI Taxonomy" id="2871096"/>
    <lineage>
        <taxon>Bacteria</taxon>
        <taxon>Pseudomonadati</taxon>
        <taxon>Pseudomonadota</taxon>
        <taxon>Gammaproteobacteria</taxon>
        <taxon>Lysobacterales</taxon>
        <taxon>Lysobacteraceae</taxon>
        <taxon>Stenotrophomonas</taxon>
    </lineage>
</organism>
<dbReference type="Proteomes" id="UP001431235">
    <property type="component" value="Unassembled WGS sequence"/>
</dbReference>
<feature type="compositionally biased region" description="Low complexity" evidence="1">
    <location>
        <begin position="322"/>
        <end position="333"/>
    </location>
</feature>
<dbReference type="RefSeq" id="WP_250064248.1">
    <property type="nucleotide sequence ID" value="NZ_JAIKTS010000003.1"/>
</dbReference>
<gene>
    <name evidence="2" type="ORF">K5L01_09930</name>
</gene>
<dbReference type="InterPro" id="IPR006597">
    <property type="entry name" value="Sel1-like"/>
</dbReference>
<reference evidence="2 3" key="1">
    <citation type="submission" date="2021-08" db="EMBL/GenBank/DDBJ databases">
        <title>Novel members of of the genus Stenotrophomonas from differernt environment.</title>
        <authorList>
            <person name="Deng Y."/>
        </authorList>
    </citation>
    <scope>NUCLEOTIDE SEQUENCE [LARGE SCALE GENOMIC DNA]</scope>
    <source>
        <strain evidence="2 3">CPCC 101365</strain>
    </source>
</reference>
<dbReference type="Gene3D" id="1.25.40.10">
    <property type="entry name" value="Tetratricopeptide repeat domain"/>
    <property type="match status" value="1"/>
</dbReference>
<evidence type="ECO:0000313" key="3">
    <source>
        <dbReference type="Proteomes" id="UP001431235"/>
    </source>
</evidence>
<evidence type="ECO:0000313" key="2">
    <source>
        <dbReference type="EMBL" id="MCL7714963.1"/>
    </source>
</evidence>
<sequence length="347" mass="37852">MEATFEEDVATQAFRVGVEGGFAVALCRQVRVLVIALMAGGAFPALAQSPVEEPLLELQCNQALYPFLPGELNYCLGLKMWARKHYRQGERLFRLAAGWGSKPAQYALGIAYFNGEGLAVDRLLGAAWLRLAAERRDPAFQIAAETVHAALSTEERRRAEALFDALWPRYRDDVAALRALRRFKREVATVAGNAAYRPAVCVAGLRSNAGHGSPESSDECPSAERAVIALEAMSVAYFKGWKGGWGSGRWSRSPNRHRPCKACRNRRLATADDVPRLPGRWVITDHRWCGRPAGASRRRCPCSPSGTCTGFRARRGGPGTPTPGLSGRASRCGSRGRRAGRSRPATC</sequence>
<evidence type="ECO:0000256" key="1">
    <source>
        <dbReference type="SAM" id="MobiDB-lite"/>
    </source>
</evidence>
<proteinExistence type="predicted"/>